<reference evidence="2" key="1">
    <citation type="submission" date="2016-03" db="EMBL/GenBank/DDBJ databases">
        <authorList>
            <person name="Guldener U."/>
        </authorList>
    </citation>
    <scope>NUCLEOTIDE SEQUENCE [LARGE SCALE GENOMIC DNA]</scope>
    <source>
        <strain evidence="2">04CH-RAC-A.6.1</strain>
    </source>
</reference>
<sequence length="298" mass="33875">MASLSLNTSNSTATTVREMSVTAKHHLDRASLNFSDDPQLEERQKAFDTAASAATDPKQLRSFTVFTKLPVELQYKNWKIYASMYPRGVDLAMSEVHSTGTYRNIGLTLTNINKQIRNEAYTVHGYVRLQHPTIPSQSYLLNPAMDLLMLSRHVLRRNGFRNPASIIDCLTSSDVLHKVRSIVFESSRSAHQTWMPDFAKLKGLEVLFIVIGERHVRGQTELHDPVARPVRWKLHAVEQTTPLPSAYGGGVGETAVLMAYKQELMELLTTNQERKVPEVVFVHHVHIHEEFGEENTWW</sequence>
<evidence type="ECO:0000313" key="1">
    <source>
        <dbReference type="EMBL" id="CZT04585.1"/>
    </source>
</evidence>
<protein>
    <submittedName>
        <fullName evidence="1">Uncharacterized protein</fullName>
    </submittedName>
</protein>
<name>A0A1E1L263_9HELO</name>
<dbReference type="OrthoDB" id="3550357at2759"/>
<gene>
    <name evidence="1" type="ORF">RAG0_11012</name>
</gene>
<dbReference type="EMBL" id="FJUX01000069">
    <property type="protein sequence ID" value="CZT04585.1"/>
    <property type="molecule type" value="Genomic_DNA"/>
</dbReference>
<dbReference type="Proteomes" id="UP000178912">
    <property type="component" value="Unassembled WGS sequence"/>
</dbReference>
<evidence type="ECO:0000313" key="2">
    <source>
        <dbReference type="Proteomes" id="UP000178912"/>
    </source>
</evidence>
<organism evidence="1 2">
    <name type="scientific">Rhynchosporium agropyri</name>
    <dbReference type="NCBI Taxonomy" id="914238"/>
    <lineage>
        <taxon>Eukaryota</taxon>
        <taxon>Fungi</taxon>
        <taxon>Dikarya</taxon>
        <taxon>Ascomycota</taxon>
        <taxon>Pezizomycotina</taxon>
        <taxon>Leotiomycetes</taxon>
        <taxon>Helotiales</taxon>
        <taxon>Ploettnerulaceae</taxon>
        <taxon>Rhynchosporium</taxon>
    </lineage>
</organism>
<keyword evidence="2" id="KW-1185">Reference proteome</keyword>
<dbReference type="AlphaFoldDB" id="A0A1E1L263"/>
<accession>A0A1E1L263</accession>
<proteinExistence type="predicted"/>